<evidence type="ECO:0000256" key="1">
    <source>
        <dbReference type="SAM" id="MobiDB-lite"/>
    </source>
</evidence>
<feature type="compositionally biased region" description="Low complexity" evidence="1">
    <location>
        <begin position="142"/>
        <end position="152"/>
    </location>
</feature>
<sequence>MLLNAQDGGLASASTAATRTIRLAARANDGFWTPGMGESALDAATAPAAVPVFNPKAAPTAPAVAPVFIITSVVKIVRPVTETEVVMIEPTTASDVASPAVEAPASSPSASPSNNPSGVFAGGESSPYIRVVAPSSSAAAPAEAATPVETPSQVRSSTSPAFTSSPLGASSQAVDTSGRVVAEPTQSQVRAVLVTTSADEPSALVASSASSSPDFLSMPAASGSLASNTVAGGQRDAATSSLASSDQSPDSRGSSALVPGESASVERSPGSSPTSSSVVPGIPEATRSSSILSHLGDSPGNIALTALVCLAIVATLLAVPVFCLCRRQRRRRRERFGRSALGSDGGSPVVEEGWPIQTADARWSPPLDDHGTRSGELGGQVRQMRVLWRESALSDVSAVSDDAAAAGTTVETLSVAETSEWTSFVGGQASTDGHGSIGYFDATLRRGSDSTVTPEVLERRRLARAPLAVLGLAGGQPRAPHPLRTSMRPDDLSPSTRSPSSGPFSPHSPAYHASGLASPFVLRGGADVHPTLALSQPNPPVHTKQLWRESLDRVMGAAADLISTTHLSRDSDDGDTRRGSLTRPSVGLGLRRALVTRRGDEEKGEKALVYDEDEKSRPDWFSSYLGPRAPLVGSSVASSVADIERPVSPPSPLLQGYVPARGAMATVVPPRPAHVRAASSRSVYDVRPALTRGPLALPPAFTSVREDHVDPLDPLGRRAPTPLFPPSPEVPPQTPPVDAAPLLAPMRASPAPFSQLDPARPLSAASVAPAIDPFTDPTPRLDHIDDPSPSLPRSRLSILIQHPSRSPSPTSSAASSQEETLSQLAHDAAFAQLALLRRMEVRRSSTPSPLPAGSLRTRFPREGAAAVRATSAPPRDDAEDDDISSLDLSSSSSLSLSGAGEVRLSRPLETVEERLMRRERVALERERAAALMLERRRRSLCGESVLGGGSRRVSVFGPAVQEGRSDSKCTV</sequence>
<feature type="compositionally biased region" description="Pro residues" evidence="1">
    <location>
        <begin position="722"/>
        <end position="735"/>
    </location>
</feature>
<feature type="compositionally biased region" description="Low complexity" evidence="1">
    <location>
        <begin position="236"/>
        <end position="255"/>
    </location>
</feature>
<protein>
    <submittedName>
        <fullName evidence="3">Proteophosphoglycan 5</fullName>
    </submittedName>
</protein>
<feature type="compositionally biased region" description="Low complexity" evidence="1">
    <location>
        <begin position="95"/>
        <end position="117"/>
    </location>
</feature>
<feature type="region of interest" description="Disordered" evidence="1">
    <location>
        <begin position="472"/>
        <end position="510"/>
    </location>
</feature>
<feature type="compositionally biased region" description="Low complexity" evidence="1">
    <location>
        <begin position="265"/>
        <end position="280"/>
    </location>
</feature>
<gene>
    <name evidence="3" type="ORF">DMC30DRAFT_115138</name>
</gene>
<feature type="region of interest" description="Disordered" evidence="1">
    <location>
        <begin position="227"/>
        <end position="282"/>
    </location>
</feature>
<feature type="region of interest" description="Disordered" evidence="1">
    <location>
        <begin position="769"/>
        <end position="793"/>
    </location>
</feature>
<keyword evidence="2" id="KW-1133">Transmembrane helix</keyword>
<dbReference type="EMBL" id="SOZI01000020">
    <property type="protein sequence ID" value="TNY22745.1"/>
    <property type="molecule type" value="Genomic_DNA"/>
</dbReference>
<keyword evidence="2" id="KW-0472">Membrane</keyword>
<dbReference type="Proteomes" id="UP000311382">
    <property type="component" value="Unassembled WGS sequence"/>
</dbReference>
<feature type="region of interest" description="Disordered" evidence="1">
    <location>
        <begin position="842"/>
        <end position="903"/>
    </location>
</feature>
<accession>A0A5C5G1D7</accession>
<reference evidence="3 4" key="1">
    <citation type="submission" date="2019-03" db="EMBL/GenBank/DDBJ databases">
        <title>Rhodosporidium diobovatum UCD-FST 08-225 genome sequencing, assembly, and annotation.</title>
        <authorList>
            <person name="Fakankun I.U."/>
            <person name="Fristensky B."/>
            <person name="Levin D.B."/>
        </authorList>
    </citation>
    <scope>NUCLEOTIDE SEQUENCE [LARGE SCALE GENOMIC DNA]</scope>
    <source>
        <strain evidence="3 4">UCD-FST 08-225</strain>
    </source>
</reference>
<feature type="region of interest" description="Disordered" evidence="1">
    <location>
        <begin position="142"/>
        <end position="181"/>
    </location>
</feature>
<feature type="region of interest" description="Disordered" evidence="1">
    <location>
        <begin position="95"/>
        <end position="121"/>
    </location>
</feature>
<feature type="compositionally biased region" description="Low complexity" evidence="1">
    <location>
        <begin position="498"/>
        <end position="509"/>
    </location>
</feature>
<feature type="compositionally biased region" description="Polar residues" evidence="1">
    <location>
        <begin position="153"/>
        <end position="175"/>
    </location>
</feature>
<feature type="region of interest" description="Disordered" evidence="1">
    <location>
        <begin position="802"/>
        <end position="821"/>
    </location>
</feature>
<organism evidence="3 4">
    <name type="scientific">Rhodotorula diobovata</name>
    <dbReference type="NCBI Taxonomy" id="5288"/>
    <lineage>
        <taxon>Eukaryota</taxon>
        <taxon>Fungi</taxon>
        <taxon>Dikarya</taxon>
        <taxon>Basidiomycota</taxon>
        <taxon>Pucciniomycotina</taxon>
        <taxon>Microbotryomycetes</taxon>
        <taxon>Sporidiobolales</taxon>
        <taxon>Sporidiobolaceae</taxon>
        <taxon>Rhodotorula</taxon>
    </lineage>
</organism>
<keyword evidence="2" id="KW-0812">Transmembrane</keyword>
<dbReference type="STRING" id="5288.A0A5C5G1D7"/>
<name>A0A5C5G1D7_9BASI</name>
<evidence type="ECO:0000313" key="3">
    <source>
        <dbReference type="EMBL" id="TNY22745.1"/>
    </source>
</evidence>
<feature type="compositionally biased region" description="Low complexity" evidence="1">
    <location>
        <begin position="885"/>
        <end position="897"/>
    </location>
</feature>
<evidence type="ECO:0000313" key="4">
    <source>
        <dbReference type="Proteomes" id="UP000311382"/>
    </source>
</evidence>
<dbReference type="OrthoDB" id="10621360at2759"/>
<dbReference type="AlphaFoldDB" id="A0A5C5G1D7"/>
<feature type="transmembrane region" description="Helical" evidence="2">
    <location>
        <begin position="302"/>
        <end position="325"/>
    </location>
</feature>
<feature type="region of interest" description="Disordered" evidence="1">
    <location>
        <begin position="706"/>
        <end position="735"/>
    </location>
</feature>
<proteinExistence type="predicted"/>
<keyword evidence="4" id="KW-1185">Reference proteome</keyword>
<comment type="caution">
    <text evidence="3">The sequence shown here is derived from an EMBL/GenBank/DDBJ whole genome shotgun (WGS) entry which is preliminary data.</text>
</comment>
<evidence type="ECO:0000256" key="2">
    <source>
        <dbReference type="SAM" id="Phobius"/>
    </source>
</evidence>